<sequence length="241" mass="25122">MPVAGATSTLDPVVVCRARRRLATVIVEGLGTAGFRLAEHIVDCRIGTLVLRDDNPVGPRDAGFRTFDIGRPRTEAAAELLTSRSEETAVVEAPAESSISGADLHVLAFRRKVPAAVLHRALEESPGVLTLLVAESGWRIGPLLLQDSLVCSDCMGIGRLAAEAPPQDLGTASPLDEAAAALAAHQISVLIDGMATAAVLGAGLIADAATGRVSRVRTRRRRSCACCDEAEESTEDGLVGL</sequence>
<accession>A0A5R9B8I7</accession>
<dbReference type="AlphaFoldDB" id="A0A5R9B8I7"/>
<proteinExistence type="predicted"/>
<dbReference type="RefSeq" id="WP_138253772.1">
    <property type="nucleotide sequence ID" value="NZ_VAVZ01000035.1"/>
</dbReference>
<dbReference type="InterPro" id="IPR035985">
    <property type="entry name" value="Ubiquitin-activating_enz"/>
</dbReference>
<keyword evidence="2" id="KW-1185">Reference proteome</keyword>
<dbReference type="Proteomes" id="UP000310458">
    <property type="component" value="Unassembled WGS sequence"/>
</dbReference>
<protein>
    <recommendedName>
        <fullName evidence="3">THIF-type NAD/FAD binding fold domain-containing protein</fullName>
    </recommendedName>
</protein>
<evidence type="ECO:0000313" key="2">
    <source>
        <dbReference type="Proteomes" id="UP000310458"/>
    </source>
</evidence>
<dbReference type="OrthoDB" id="4965464at2"/>
<dbReference type="Gene3D" id="3.40.50.720">
    <property type="entry name" value="NAD(P)-binding Rossmann-like Domain"/>
    <property type="match status" value="1"/>
</dbReference>
<evidence type="ECO:0008006" key="3">
    <source>
        <dbReference type="Google" id="ProtNLM"/>
    </source>
</evidence>
<name>A0A5R9B8I7_9MICC</name>
<evidence type="ECO:0000313" key="1">
    <source>
        <dbReference type="EMBL" id="TLP94396.1"/>
    </source>
</evidence>
<dbReference type="GO" id="GO:0008641">
    <property type="term" value="F:ubiquitin-like modifier activating enzyme activity"/>
    <property type="evidence" value="ECO:0007669"/>
    <property type="project" value="InterPro"/>
</dbReference>
<reference evidence="1 2" key="1">
    <citation type="submission" date="2019-05" db="EMBL/GenBank/DDBJ databases">
        <title>Nesterenkonia sp. GY074 isolated from the Southern Atlantic Ocean.</title>
        <authorList>
            <person name="Zhang G."/>
        </authorList>
    </citation>
    <scope>NUCLEOTIDE SEQUENCE [LARGE SCALE GENOMIC DNA]</scope>
    <source>
        <strain evidence="1 2">GY074</strain>
    </source>
</reference>
<dbReference type="SUPFAM" id="SSF69572">
    <property type="entry name" value="Activating enzymes of the ubiquitin-like proteins"/>
    <property type="match status" value="1"/>
</dbReference>
<gene>
    <name evidence="1" type="ORF">FEF26_11960</name>
</gene>
<dbReference type="EMBL" id="VAVZ01000035">
    <property type="protein sequence ID" value="TLP94396.1"/>
    <property type="molecule type" value="Genomic_DNA"/>
</dbReference>
<organism evidence="1 2">
    <name type="scientific">Nesterenkonia salmonea</name>
    <dbReference type="NCBI Taxonomy" id="1804987"/>
    <lineage>
        <taxon>Bacteria</taxon>
        <taxon>Bacillati</taxon>
        <taxon>Actinomycetota</taxon>
        <taxon>Actinomycetes</taxon>
        <taxon>Micrococcales</taxon>
        <taxon>Micrococcaceae</taxon>
        <taxon>Nesterenkonia</taxon>
    </lineage>
</organism>
<comment type="caution">
    <text evidence="1">The sequence shown here is derived from an EMBL/GenBank/DDBJ whole genome shotgun (WGS) entry which is preliminary data.</text>
</comment>